<organism evidence="8 9">
    <name type="scientific">Alteraurantiacibacter aestuarii</name>
    <dbReference type="NCBI Taxonomy" id="650004"/>
    <lineage>
        <taxon>Bacteria</taxon>
        <taxon>Pseudomonadati</taxon>
        <taxon>Pseudomonadota</taxon>
        <taxon>Alphaproteobacteria</taxon>
        <taxon>Sphingomonadales</taxon>
        <taxon>Erythrobacteraceae</taxon>
        <taxon>Alteraurantiacibacter</taxon>
    </lineage>
</organism>
<feature type="transmembrane region" description="Helical" evidence="6">
    <location>
        <begin position="330"/>
        <end position="353"/>
    </location>
</feature>
<dbReference type="GO" id="GO:0016020">
    <property type="term" value="C:membrane"/>
    <property type="evidence" value="ECO:0007669"/>
    <property type="project" value="UniProtKB-SubCell"/>
</dbReference>
<keyword evidence="4 6" id="KW-1133">Transmembrane helix</keyword>
<dbReference type="Gene3D" id="1.20.1250.20">
    <property type="entry name" value="MFS general substrate transporter like domains"/>
    <property type="match status" value="2"/>
</dbReference>
<feature type="transmembrane region" description="Helical" evidence="6">
    <location>
        <begin position="504"/>
        <end position="524"/>
    </location>
</feature>
<evidence type="ECO:0000313" key="8">
    <source>
        <dbReference type="EMBL" id="MXO87286.1"/>
    </source>
</evidence>
<dbReference type="RefSeq" id="WP_160589244.1">
    <property type="nucleotide sequence ID" value="NZ_BAAAFP010000002.1"/>
</dbReference>
<feature type="domain" description="Major facilitator superfamily (MFS) profile" evidence="7">
    <location>
        <begin position="22"/>
        <end position="523"/>
    </location>
</feature>
<gene>
    <name evidence="8" type="ORF">GRI32_00855</name>
</gene>
<dbReference type="AlphaFoldDB" id="A0A844ZJG5"/>
<evidence type="ECO:0000313" key="9">
    <source>
        <dbReference type="Proteomes" id="UP000435243"/>
    </source>
</evidence>
<feature type="transmembrane region" description="Helical" evidence="6">
    <location>
        <begin position="300"/>
        <end position="318"/>
    </location>
</feature>
<dbReference type="InterPro" id="IPR044770">
    <property type="entry name" value="MFS_spinster-like"/>
</dbReference>
<dbReference type="Pfam" id="PF07690">
    <property type="entry name" value="MFS_1"/>
    <property type="match status" value="1"/>
</dbReference>
<dbReference type="InterPro" id="IPR011701">
    <property type="entry name" value="MFS"/>
</dbReference>
<accession>A0A844ZJG5</accession>
<feature type="transmembrane region" description="Helical" evidence="6">
    <location>
        <begin position="406"/>
        <end position="426"/>
    </location>
</feature>
<comment type="subcellular location">
    <subcellularLocation>
        <location evidence="1">Membrane</location>
        <topology evidence="1">Multi-pass membrane protein</topology>
    </subcellularLocation>
</comment>
<evidence type="ECO:0000256" key="5">
    <source>
        <dbReference type="ARBA" id="ARBA00023136"/>
    </source>
</evidence>
<dbReference type="OrthoDB" id="7400989at2"/>
<dbReference type="PROSITE" id="PS50850">
    <property type="entry name" value="MFS"/>
    <property type="match status" value="1"/>
</dbReference>
<dbReference type="PANTHER" id="PTHR23505">
    <property type="entry name" value="SPINSTER"/>
    <property type="match status" value="1"/>
</dbReference>
<dbReference type="Proteomes" id="UP000435243">
    <property type="component" value="Unassembled WGS sequence"/>
</dbReference>
<keyword evidence="2" id="KW-0813">Transport</keyword>
<evidence type="ECO:0000256" key="4">
    <source>
        <dbReference type="ARBA" id="ARBA00022989"/>
    </source>
</evidence>
<keyword evidence="9" id="KW-1185">Reference proteome</keyword>
<reference evidence="8 9" key="1">
    <citation type="submission" date="2019-12" db="EMBL/GenBank/DDBJ databases">
        <title>Genomic-based taxomic classification of the family Erythrobacteraceae.</title>
        <authorList>
            <person name="Xu L."/>
        </authorList>
    </citation>
    <scope>NUCLEOTIDE SEQUENCE [LARGE SCALE GENOMIC DNA]</scope>
    <source>
        <strain evidence="8 9">JCM 16339</strain>
    </source>
</reference>
<comment type="caution">
    <text evidence="8">The sequence shown here is derived from an EMBL/GenBank/DDBJ whole genome shotgun (WGS) entry which is preliminary data.</text>
</comment>
<feature type="transmembrane region" description="Helical" evidence="6">
    <location>
        <begin position="146"/>
        <end position="169"/>
    </location>
</feature>
<protein>
    <submittedName>
        <fullName evidence="8">MFS transporter</fullName>
    </submittedName>
</protein>
<dbReference type="EMBL" id="WTYY01000001">
    <property type="protein sequence ID" value="MXO87286.1"/>
    <property type="molecule type" value="Genomic_DNA"/>
</dbReference>
<dbReference type="PANTHER" id="PTHR23505:SF79">
    <property type="entry name" value="PROTEIN SPINSTER"/>
    <property type="match status" value="1"/>
</dbReference>
<evidence type="ECO:0000256" key="6">
    <source>
        <dbReference type="SAM" id="Phobius"/>
    </source>
</evidence>
<keyword evidence="3 6" id="KW-0812">Transmembrane</keyword>
<feature type="transmembrane region" description="Helical" evidence="6">
    <location>
        <begin position="438"/>
        <end position="461"/>
    </location>
</feature>
<evidence type="ECO:0000259" key="7">
    <source>
        <dbReference type="PROSITE" id="PS50850"/>
    </source>
</evidence>
<feature type="transmembrane region" description="Helical" evidence="6">
    <location>
        <begin position="473"/>
        <end position="492"/>
    </location>
</feature>
<feature type="transmembrane region" description="Helical" evidence="6">
    <location>
        <begin position="189"/>
        <end position="208"/>
    </location>
</feature>
<evidence type="ECO:0000256" key="1">
    <source>
        <dbReference type="ARBA" id="ARBA00004141"/>
    </source>
</evidence>
<evidence type="ECO:0000256" key="2">
    <source>
        <dbReference type="ARBA" id="ARBA00022448"/>
    </source>
</evidence>
<feature type="transmembrane region" description="Helical" evidence="6">
    <location>
        <begin position="89"/>
        <end position="115"/>
    </location>
</feature>
<feature type="transmembrane region" description="Helical" evidence="6">
    <location>
        <begin position="259"/>
        <end position="280"/>
    </location>
</feature>
<evidence type="ECO:0000256" key="3">
    <source>
        <dbReference type="ARBA" id="ARBA00022692"/>
    </source>
</evidence>
<feature type="transmembrane region" description="Helical" evidence="6">
    <location>
        <begin position="56"/>
        <end position="77"/>
    </location>
</feature>
<dbReference type="SUPFAM" id="SSF103473">
    <property type="entry name" value="MFS general substrate transporter"/>
    <property type="match status" value="1"/>
</dbReference>
<dbReference type="GO" id="GO:0022857">
    <property type="term" value="F:transmembrane transporter activity"/>
    <property type="evidence" value="ECO:0007669"/>
    <property type="project" value="InterPro"/>
</dbReference>
<sequence length="542" mass="58153">MATTANDKAPVTNKISKAGWYALTLVSAAQAMSLLDRQILSILANDIREDLGIGNAEIGLLYGTVFALFYALFSLPLGRLVDGWTRTKLLAICLATWSFFAGLSAFAGGFALLAISRLGVGIGEGATQPAANSIIFDMFPKSRRGIGMAGLGVGLAIGLGLSMALGGIVAQWWNQIYPDGNAPLGFSGWQFAFIVAALPGFPLAYLIYRMKEPVRGAMDGLVTPEDPHPFRASADVLGSVTPGTNWYYLWRRDASAKQWATNLIGLAVILLSCLALVRLTQSFSPRPSLDIYGLAIDPHWLQWGVAAFGAFVVLNLFQSFKLKDLPAYKVILSPSLIMLMVVGGLQTAINYGVMAFTPTMLITDFGLSQAQAGVQFGLLAAGLGILGPLAAGPMSDFLANKLGQRGMVFLVLGSLAISPFFGIWAYNAETVSDFYLRFIVYSLILTLWLPPAYALMLGLVLPRMRGITFSTYMIIQTLLGLGLGPYFVGIVADQNGGDLAQAIISVNVVVPFIIVLLLAVLVRFRRDEANMVERARAGGEQI</sequence>
<keyword evidence="5 6" id="KW-0472">Membrane</keyword>
<dbReference type="InterPro" id="IPR036259">
    <property type="entry name" value="MFS_trans_sf"/>
</dbReference>
<feature type="transmembrane region" description="Helical" evidence="6">
    <location>
        <begin position="373"/>
        <end position="394"/>
    </location>
</feature>
<proteinExistence type="predicted"/>
<dbReference type="InterPro" id="IPR020846">
    <property type="entry name" value="MFS_dom"/>
</dbReference>
<name>A0A844ZJG5_9SPHN</name>